<dbReference type="Gene3D" id="2.70.98.10">
    <property type="match status" value="1"/>
</dbReference>
<dbReference type="InterPro" id="IPR014718">
    <property type="entry name" value="GH-type_carb-bd"/>
</dbReference>
<organism evidence="3 4">
    <name type="scientific">Brevundimonas alba</name>
    <dbReference type="NCBI Taxonomy" id="74314"/>
    <lineage>
        <taxon>Bacteria</taxon>
        <taxon>Pseudomonadati</taxon>
        <taxon>Pseudomonadota</taxon>
        <taxon>Alphaproteobacteria</taxon>
        <taxon>Caulobacterales</taxon>
        <taxon>Caulobacteraceae</taxon>
        <taxon>Brevundimonas</taxon>
    </lineage>
</organism>
<dbReference type="EC" id="3.2.1.3" evidence="3"/>
<dbReference type="Proteomes" id="UP000587415">
    <property type="component" value="Unassembled WGS sequence"/>
</dbReference>
<dbReference type="InterPro" id="IPR012341">
    <property type="entry name" value="6hp_glycosidase-like_sf"/>
</dbReference>
<gene>
    <name evidence="3" type="ORF">GGQ87_001522</name>
</gene>
<dbReference type="GO" id="GO:0030246">
    <property type="term" value="F:carbohydrate binding"/>
    <property type="evidence" value="ECO:0007669"/>
    <property type="project" value="InterPro"/>
</dbReference>
<dbReference type="EMBL" id="JAATJM010000001">
    <property type="protein sequence ID" value="NJC41264.1"/>
    <property type="molecule type" value="Genomic_DNA"/>
</dbReference>
<dbReference type="SUPFAM" id="SSF74650">
    <property type="entry name" value="Galactose mutarotase-like"/>
    <property type="match status" value="1"/>
</dbReference>
<accession>A0A7X5YKC8</accession>
<dbReference type="InterPro" id="IPR006425">
    <property type="entry name" value="Glucoamylase_bac"/>
</dbReference>
<dbReference type="GO" id="GO:0004339">
    <property type="term" value="F:glucan 1,4-alpha-glucosidase activity"/>
    <property type="evidence" value="ECO:0007669"/>
    <property type="project" value="UniProtKB-EC"/>
</dbReference>
<dbReference type="GO" id="GO:0016757">
    <property type="term" value="F:glycosyltransferase activity"/>
    <property type="evidence" value="ECO:0007669"/>
    <property type="project" value="UniProtKB-ARBA"/>
</dbReference>
<dbReference type="InterPro" id="IPR011013">
    <property type="entry name" value="Gal_mutarotase_sf_dom"/>
</dbReference>
<dbReference type="Gene3D" id="1.50.10.10">
    <property type="match status" value="1"/>
</dbReference>
<dbReference type="AlphaFoldDB" id="A0A7X5YKC8"/>
<feature type="domain" description="GH15-like" evidence="1">
    <location>
        <begin position="361"/>
        <end position="799"/>
    </location>
</feature>
<evidence type="ECO:0000259" key="2">
    <source>
        <dbReference type="Pfam" id="PF09137"/>
    </source>
</evidence>
<feature type="domain" description="Glucodextranase N-terminal" evidence="2">
    <location>
        <begin position="45"/>
        <end position="343"/>
    </location>
</feature>
<evidence type="ECO:0000313" key="3">
    <source>
        <dbReference type="EMBL" id="NJC41264.1"/>
    </source>
</evidence>
<name>A0A7X5YKC8_9CAUL</name>
<evidence type="ECO:0000313" key="4">
    <source>
        <dbReference type="Proteomes" id="UP000587415"/>
    </source>
</evidence>
<keyword evidence="4" id="KW-1185">Reference proteome</keyword>
<comment type="caution">
    <text evidence="3">The sequence shown here is derived from an EMBL/GenBank/DDBJ whole genome shotgun (WGS) entry which is preliminary data.</text>
</comment>
<dbReference type="NCBIfam" id="TIGR01535">
    <property type="entry name" value="glucan_glucosid"/>
    <property type="match status" value="1"/>
</dbReference>
<protein>
    <submittedName>
        <fullName evidence="3">Glucoamylase</fullName>
        <ecNumber evidence="3">3.2.1.3</ecNumber>
    </submittedName>
</protein>
<dbReference type="CDD" id="cd07430">
    <property type="entry name" value="GH15_N"/>
    <property type="match status" value="1"/>
</dbReference>
<dbReference type="InterPro" id="IPR011613">
    <property type="entry name" value="GH15-like"/>
</dbReference>
<dbReference type="InterPro" id="IPR008928">
    <property type="entry name" value="6-hairpin_glycosidase_sf"/>
</dbReference>
<sequence length="821" mass="88805">MRLISSLLAGAALAALGGCSTLQGLMPGHDDATPSEVAPEIASVAPGAPGDKPTWVNAAKTGAGASYEAYVDGQYRDGGRTGEVSRVWFSLADGVLTETMYGLIHQAQIKQLRFAVVTDTGLSVEGTDTTHRTEYLHTDAQGRPLSPAYRVITTDKQGRFEIEKRIYTDPDSQSLVIQASIRALRGRITPYLLLEPHMANTGVGDRGDASTSTMIVDGDASGFLPSRLHAWEDGVHLVLRPGRPFAATSVGFVGQSDGLADLADGRLDHAYASTGETAGNLMLTGAMGPITEGETAERSFVIGFGASEAEADAAIEATTTTGLDEVLRRFNGEGERVGWEDYIASLDQLPRIAEQSTDGGKLAYASALMLKVQEDRTHAGALIASLSNPWGDTVDATNPSTGYKAVWPRDFYQVAMALLALGDEETPLAAFRYLPQVQVDAQTPGNTGATGWFLQKTHVDGEIEWVGVQLDQTAMPIMLGWKLWKAGLVTDSEMARMYAGMIKPAADFLVDGGKIGLLWNDRQITPPWTQQERWEEQEGYSPSTTAAVITGLTVAADIARASGDAASATRYQAAADDYASKVEARMFTTDGPWGDGDYFIRLSRNENPNDHNPLGENNGQPAMPEDRIVDGGFLELVRYGVRAPDAPSILASLPEYDDQTREDRFRVRYDINGVPAFRRYGNDGYGEQTDTGGNYGVGGEMHAGQRGRLWPIFTGERGQYELAAALQHPSADTGWTQAQLNGIRQTYVRGMESFANGGLLLPEQVWDGVGDDTAHDYRPGEGTNSATPLAWTHAEYIKLLRSLADRAIWDRYAPVEERYAR</sequence>
<evidence type="ECO:0000259" key="1">
    <source>
        <dbReference type="Pfam" id="PF00723"/>
    </source>
</evidence>
<dbReference type="GO" id="GO:0005975">
    <property type="term" value="P:carbohydrate metabolic process"/>
    <property type="evidence" value="ECO:0007669"/>
    <property type="project" value="InterPro"/>
</dbReference>
<dbReference type="InterPro" id="IPR015220">
    <property type="entry name" value="Glucodextranase_N"/>
</dbReference>
<dbReference type="PROSITE" id="PS51257">
    <property type="entry name" value="PROKAR_LIPOPROTEIN"/>
    <property type="match status" value="1"/>
</dbReference>
<dbReference type="SUPFAM" id="SSF48208">
    <property type="entry name" value="Six-hairpin glycosidases"/>
    <property type="match status" value="1"/>
</dbReference>
<keyword evidence="3" id="KW-0378">Hydrolase</keyword>
<dbReference type="Pfam" id="PF09137">
    <property type="entry name" value="Glucodextran_N"/>
    <property type="match status" value="1"/>
</dbReference>
<dbReference type="PANTHER" id="PTHR31616:SF0">
    <property type="entry name" value="GLUCAN 1,4-ALPHA-GLUCOSIDASE"/>
    <property type="match status" value="1"/>
</dbReference>
<keyword evidence="3" id="KW-0326">Glycosidase</keyword>
<proteinExistence type="predicted"/>
<reference evidence="3 4" key="1">
    <citation type="submission" date="2020-03" db="EMBL/GenBank/DDBJ databases">
        <title>Genomic Encyclopedia of Type Strains, Phase IV (KMG-IV): sequencing the most valuable type-strain genomes for metagenomic binning, comparative biology and taxonomic classification.</title>
        <authorList>
            <person name="Goeker M."/>
        </authorList>
    </citation>
    <scope>NUCLEOTIDE SEQUENCE [LARGE SCALE GENOMIC DNA]</scope>
    <source>
        <strain evidence="3 4">DSM 4736</strain>
    </source>
</reference>
<dbReference type="Pfam" id="PF00723">
    <property type="entry name" value="Glyco_hydro_15"/>
    <property type="match status" value="1"/>
</dbReference>
<dbReference type="PANTHER" id="PTHR31616">
    <property type="entry name" value="TREHALASE"/>
    <property type="match status" value="1"/>
</dbReference>